<dbReference type="EMBL" id="OX596104">
    <property type="protein sequence ID" value="CAM9950922.1"/>
    <property type="molecule type" value="Genomic_DNA"/>
</dbReference>
<organism evidence="1 2">
    <name type="scientific">Rangifer tarandus platyrhynchus</name>
    <name type="common">Svalbard reindeer</name>
    <dbReference type="NCBI Taxonomy" id="3082113"/>
    <lineage>
        <taxon>Eukaryota</taxon>
        <taxon>Metazoa</taxon>
        <taxon>Chordata</taxon>
        <taxon>Craniata</taxon>
        <taxon>Vertebrata</taxon>
        <taxon>Euteleostomi</taxon>
        <taxon>Mammalia</taxon>
        <taxon>Eutheria</taxon>
        <taxon>Laurasiatheria</taxon>
        <taxon>Artiodactyla</taxon>
        <taxon>Ruminantia</taxon>
        <taxon>Pecora</taxon>
        <taxon>Cervidae</taxon>
        <taxon>Odocoileinae</taxon>
        <taxon>Rangifer</taxon>
    </lineage>
</organism>
<sequence>MRAAQEGQARETSGFCPRRPLHRAAEGLLCRHGLDVSPCGDPPALSTQAAVNASPRPRPHHRPLPSHPAAFLLLPEPDPRAFAQPSASEKEPLLFRMLPSGEEK</sequence>
<reference evidence="1" key="1">
    <citation type="submission" date="2023-05" db="EMBL/GenBank/DDBJ databases">
        <authorList>
            <consortium name="ELIXIR-Norway"/>
        </authorList>
    </citation>
    <scope>NUCLEOTIDE SEQUENCE</scope>
</reference>
<accession>A0AC59YTI7</accession>
<gene>
    <name evidence="1" type="ORF">MRATA1EN22A_LOCUS9799</name>
</gene>
<proteinExistence type="predicted"/>
<evidence type="ECO:0000313" key="1">
    <source>
        <dbReference type="EMBL" id="CAM9950922.1"/>
    </source>
</evidence>
<dbReference type="Proteomes" id="UP001162501">
    <property type="component" value="Chromosome 20"/>
</dbReference>
<protein>
    <submittedName>
        <fullName evidence="1">Uncharacterized protein</fullName>
    </submittedName>
</protein>
<name>A0AC59YTI7_RANTA</name>
<reference evidence="1" key="2">
    <citation type="submission" date="2025-03" db="EMBL/GenBank/DDBJ databases">
        <authorList>
            <consortium name="ELIXIR-Norway"/>
            <consortium name="Elixir Norway"/>
        </authorList>
    </citation>
    <scope>NUCLEOTIDE SEQUENCE</scope>
</reference>
<evidence type="ECO:0000313" key="2">
    <source>
        <dbReference type="Proteomes" id="UP001162501"/>
    </source>
</evidence>